<dbReference type="Pfam" id="PF01636">
    <property type="entry name" value="APH"/>
    <property type="match status" value="1"/>
</dbReference>
<organism evidence="2 3">
    <name type="scientific">Bacterioplanoides pacificum</name>
    <dbReference type="NCBI Taxonomy" id="1171596"/>
    <lineage>
        <taxon>Bacteria</taxon>
        <taxon>Pseudomonadati</taxon>
        <taxon>Pseudomonadota</taxon>
        <taxon>Gammaproteobacteria</taxon>
        <taxon>Oceanospirillales</taxon>
        <taxon>Oceanospirillaceae</taxon>
        <taxon>Bacterioplanoides</taxon>
    </lineage>
</organism>
<dbReference type="Gene3D" id="3.90.1200.10">
    <property type="match status" value="1"/>
</dbReference>
<accession>A0ABV7VUC7</accession>
<dbReference type="InterPro" id="IPR011009">
    <property type="entry name" value="Kinase-like_dom_sf"/>
</dbReference>
<dbReference type="RefSeq" id="WP_376866612.1">
    <property type="nucleotide sequence ID" value="NZ_JBHRYB010000010.1"/>
</dbReference>
<evidence type="ECO:0000313" key="3">
    <source>
        <dbReference type="Proteomes" id="UP001595722"/>
    </source>
</evidence>
<name>A0ABV7VUC7_9GAMM</name>
<dbReference type="Proteomes" id="UP001595722">
    <property type="component" value="Unassembled WGS sequence"/>
</dbReference>
<dbReference type="EMBL" id="JBHRYB010000010">
    <property type="protein sequence ID" value="MFC3680603.1"/>
    <property type="molecule type" value="Genomic_DNA"/>
</dbReference>
<comment type="caution">
    <text evidence="2">The sequence shown here is derived from an EMBL/GenBank/DDBJ whole genome shotgun (WGS) entry which is preliminary data.</text>
</comment>
<keyword evidence="3" id="KW-1185">Reference proteome</keyword>
<dbReference type="SUPFAM" id="SSF56112">
    <property type="entry name" value="Protein kinase-like (PK-like)"/>
    <property type="match status" value="1"/>
</dbReference>
<proteinExistence type="predicted"/>
<dbReference type="InterPro" id="IPR002575">
    <property type="entry name" value="Aminoglycoside_PTrfase"/>
</dbReference>
<reference evidence="3" key="1">
    <citation type="journal article" date="2019" name="Int. J. Syst. Evol. Microbiol.">
        <title>The Global Catalogue of Microorganisms (GCM) 10K type strain sequencing project: providing services to taxonomists for standard genome sequencing and annotation.</title>
        <authorList>
            <consortium name="The Broad Institute Genomics Platform"/>
            <consortium name="The Broad Institute Genome Sequencing Center for Infectious Disease"/>
            <person name="Wu L."/>
            <person name="Ma J."/>
        </authorList>
    </citation>
    <scope>NUCLEOTIDE SEQUENCE [LARGE SCALE GENOMIC DNA]</scope>
    <source>
        <strain evidence="3">KCTC 42424</strain>
    </source>
</reference>
<gene>
    <name evidence="2" type="ORF">ACFOMG_10900</name>
</gene>
<protein>
    <submittedName>
        <fullName evidence="2">Phosphotransferase family protein</fullName>
    </submittedName>
</protein>
<feature type="domain" description="Aminoglycoside phosphotransferase" evidence="1">
    <location>
        <begin position="229"/>
        <end position="270"/>
    </location>
</feature>
<evidence type="ECO:0000313" key="2">
    <source>
        <dbReference type="EMBL" id="MFC3680603.1"/>
    </source>
</evidence>
<evidence type="ECO:0000259" key="1">
    <source>
        <dbReference type="Pfam" id="PF01636"/>
    </source>
</evidence>
<sequence>MNNIFRLLVNRYKSRGLRRYVAKHYGLSISEIIDAVTVKLSRECSETISRSEYRNLGGVNNMGILLHYNSSEHPFALTKLQSAVFAEREWRFQRWQEDHCKSVLAPNAYAYGLFPGKVFGWVTSECLLNIKAHEAEKIVSLYNLLDVDPDNLKSLSLSGSFDKLPDEIIPDTKIKSILTYLVSGTGDDECVRFMRQYLSDRNYLLRSLLSNDDVTNLIAGIFPTSGITLGLVHGDFKHQNIMKSRTGELKIIDLQYYTYGRRIWDIAFYASKDNGSIYSWFNLLNETGSVSRSDLELFLMYYLVAAIINVKKKRSRSVIERKLRPCVELMRMKGVLK</sequence>